<evidence type="ECO:0000313" key="2">
    <source>
        <dbReference type="Proteomes" id="UP000663722"/>
    </source>
</evidence>
<accession>A0A975BSJ5</accession>
<protein>
    <submittedName>
        <fullName evidence="1">Uncharacterized protein</fullName>
    </submittedName>
</protein>
<dbReference type="AlphaFoldDB" id="A0A975BSJ5"/>
<reference evidence="1" key="1">
    <citation type="journal article" date="2021" name="Microb. Physiol.">
        <title>Proteogenomic Insights into the Physiology of Marine, Sulfate-Reducing, Filamentous Desulfonema limicola and Desulfonema magnum.</title>
        <authorList>
            <person name="Schnaars V."/>
            <person name="Wohlbrand L."/>
            <person name="Scheve S."/>
            <person name="Hinrichs C."/>
            <person name="Reinhardt R."/>
            <person name="Rabus R."/>
        </authorList>
    </citation>
    <scope>NUCLEOTIDE SEQUENCE</scope>
    <source>
        <strain evidence="1">4be13</strain>
    </source>
</reference>
<gene>
    <name evidence="1" type="ORF">dnm_064900</name>
</gene>
<name>A0A975BSJ5_9BACT</name>
<proteinExistence type="predicted"/>
<dbReference type="KEGG" id="dmm:dnm_064900"/>
<organism evidence="1 2">
    <name type="scientific">Desulfonema magnum</name>
    <dbReference type="NCBI Taxonomy" id="45655"/>
    <lineage>
        <taxon>Bacteria</taxon>
        <taxon>Pseudomonadati</taxon>
        <taxon>Thermodesulfobacteriota</taxon>
        <taxon>Desulfobacteria</taxon>
        <taxon>Desulfobacterales</taxon>
        <taxon>Desulfococcaceae</taxon>
        <taxon>Desulfonema</taxon>
    </lineage>
</organism>
<sequence length="39" mass="4611">MLNPGAFFRKKLVYFELKQCLGMFLAVNRVKSRNDSYEP</sequence>
<dbReference type="Proteomes" id="UP000663722">
    <property type="component" value="Chromosome"/>
</dbReference>
<keyword evidence="2" id="KW-1185">Reference proteome</keyword>
<dbReference type="EMBL" id="CP061800">
    <property type="protein sequence ID" value="QTA90429.1"/>
    <property type="molecule type" value="Genomic_DNA"/>
</dbReference>
<evidence type="ECO:0000313" key="1">
    <source>
        <dbReference type="EMBL" id="QTA90429.1"/>
    </source>
</evidence>